<evidence type="ECO:0000256" key="9">
    <source>
        <dbReference type="ARBA" id="ARBA00022741"/>
    </source>
</evidence>
<dbReference type="EMBL" id="JANDZV010000005">
    <property type="protein sequence ID" value="MCZ7408036.1"/>
    <property type="molecule type" value="Genomic_DNA"/>
</dbReference>
<comment type="subcellular location">
    <subcellularLocation>
        <location evidence="1 16 17">Cytoplasm</location>
    </subcellularLocation>
</comment>
<dbReference type="AlphaFoldDB" id="A0A0B4RZW9"/>
<protein>
    <recommendedName>
        <fullName evidence="6 16">Uridine kinase</fullName>
        <ecNumber evidence="5 16">2.7.1.48</ecNumber>
    </recommendedName>
    <alternativeName>
        <fullName evidence="12 16">Cytidine monophosphokinase</fullName>
    </alternativeName>
    <alternativeName>
        <fullName evidence="13 16">Uridine monophosphokinase</fullName>
    </alternativeName>
</protein>
<dbReference type="RefSeq" id="WP_004831837.1">
    <property type="nucleotide sequence ID" value="NZ_BHYQ01000001.1"/>
</dbReference>
<dbReference type="GeneID" id="93384644"/>
<reference evidence="20" key="2">
    <citation type="submission" date="2020-04" db="EMBL/GenBank/DDBJ databases">
        <title>Deep metagenomics examines the oral microbiome during advanced dental caries in children, revealing novel taxa and co-occurrences with host molecules.</title>
        <authorList>
            <person name="Baker J.L."/>
            <person name="Morton J.T."/>
            <person name="Dinis M."/>
            <person name="Alvarez R."/>
            <person name="Tran N.C."/>
            <person name="Knight R."/>
            <person name="Edlund A."/>
        </authorList>
    </citation>
    <scope>NUCLEOTIDE SEQUENCE</scope>
    <source>
        <strain evidence="20">JCVI_23_bin.11</strain>
    </source>
</reference>
<evidence type="ECO:0000256" key="3">
    <source>
        <dbReference type="ARBA" id="ARBA00004784"/>
    </source>
</evidence>
<dbReference type="EMBL" id="JABZRE010000008">
    <property type="protein sequence ID" value="MBF1306823.1"/>
    <property type="molecule type" value="Genomic_DNA"/>
</dbReference>
<evidence type="ECO:0000256" key="7">
    <source>
        <dbReference type="ARBA" id="ARBA00022490"/>
    </source>
</evidence>
<keyword evidence="8 16" id="KW-0808">Transferase</keyword>
<evidence type="ECO:0000256" key="10">
    <source>
        <dbReference type="ARBA" id="ARBA00022777"/>
    </source>
</evidence>
<dbReference type="InterPro" id="IPR000764">
    <property type="entry name" value="Uridine_kinase-like"/>
</dbReference>
<evidence type="ECO:0000256" key="12">
    <source>
        <dbReference type="ARBA" id="ARBA00030641"/>
    </source>
</evidence>
<dbReference type="GO" id="GO:0004849">
    <property type="term" value="F:uridine kinase activity"/>
    <property type="evidence" value="ECO:0007669"/>
    <property type="project" value="UniProtKB-UniRule"/>
</dbReference>
<dbReference type="KEGG" id="pmic:NW74_01135"/>
<dbReference type="EMBL" id="CP009761">
    <property type="protein sequence ID" value="AIZ36063.1"/>
    <property type="molecule type" value="Genomic_DNA"/>
</dbReference>
<evidence type="ECO:0000256" key="14">
    <source>
        <dbReference type="ARBA" id="ARBA00047436"/>
    </source>
</evidence>
<organism evidence="19 23">
    <name type="scientific">Parvimonas micra</name>
    <dbReference type="NCBI Taxonomy" id="33033"/>
    <lineage>
        <taxon>Bacteria</taxon>
        <taxon>Bacillati</taxon>
        <taxon>Bacillota</taxon>
        <taxon>Tissierellia</taxon>
        <taxon>Tissierellales</taxon>
        <taxon>Peptoniphilaceae</taxon>
        <taxon>Parvimonas</taxon>
    </lineage>
</organism>
<keyword evidence="7 16" id="KW-0963">Cytoplasm</keyword>
<feature type="binding site" evidence="16">
    <location>
        <begin position="13"/>
        <end position="20"/>
    </location>
    <ligand>
        <name>ATP</name>
        <dbReference type="ChEBI" id="CHEBI:30616"/>
    </ligand>
</feature>
<dbReference type="UniPathway" id="UPA00574">
    <property type="reaction ID" value="UER00637"/>
</dbReference>
<evidence type="ECO:0000256" key="8">
    <source>
        <dbReference type="ARBA" id="ARBA00022679"/>
    </source>
</evidence>
<dbReference type="NCBIfam" id="NF004018">
    <property type="entry name" value="PRK05480.1"/>
    <property type="match status" value="1"/>
</dbReference>
<keyword evidence="9 16" id="KW-0547">Nucleotide-binding</keyword>
<comment type="similarity">
    <text evidence="4 16 17">Belongs to the uridine kinase family.</text>
</comment>
<dbReference type="InterPro" id="IPR006083">
    <property type="entry name" value="PRK/URK"/>
</dbReference>
<evidence type="ECO:0000256" key="15">
    <source>
        <dbReference type="ARBA" id="ARBA00048909"/>
    </source>
</evidence>
<evidence type="ECO:0000256" key="5">
    <source>
        <dbReference type="ARBA" id="ARBA00012137"/>
    </source>
</evidence>
<evidence type="ECO:0000256" key="1">
    <source>
        <dbReference type="ARBA" id="ARBA00004496"/>
    </source>
</evidence>
<dbReference type="Gene3D" id="3.40.50.300">
    <property type="entry name" value="P-loop containing nucleotide triphosphate hydrolases"/>
    <property type="match status" value="1"/>
</dbReference>
<dbReference type="STRING" id="33033.NW74_01135"/>
<dbReference type="OrthoDB" id="9777642at2"/>
<evidence type="ECO:0000313" key="19">
    <source>
        <dbReference type="EMBL" id="AIZ36063.1"/>
    </source>
</evidence>
<dbReference type="GO" id="GO:0005737">
    <property type="term" value="C:cytoplasm"/>
    <property type="evidence" value="ECO:0007669"/>
    <property type="project" value="UniProtKB-SubCell"/>
</dbReference>
<sequence>MKKEDVYVVGIAGGSASGKTTIIEKLKKQFKDEIVMISHDFYYWPNDDKTLEERAKLNYDHPKSFETSKLIEDIKILKSGKAVDLPIYDYTMHTRSKETMRVYPKPVIIVEGILILEDARLRELMDLKVYVDTDADERLIRRILRDTKERGRSLESILTQYQNTVKPMHEEFIEPSKKHADIIIPRGGENTPAIEMLVQHLKTFLDKNEKK</sequence>
<evidence type="ECO:0000256" key="11">
    <source>
        <dbReference type="ARBA" id="ARBA00022840"/>
    </source>
</evidence>
<dbReference type="PANTHER" id="PTHR10285">
    <property type="entry name" value="URIDINE KINASE"/>
    <property type="match status" value="1"/>
</dbReference>
<name>A0A0B4RZW9_9FIRM</name>
<dbReference type="Proteomes" id="UP001141458">
    <property type="component" value="Unassembled WGS sequence"/>
</dbReference>
<dbReference type="InterPro" id="IPR026008">
    <property type="entry name" value="Uridine_kinase"/>
</dbReference>
<comment type="pathway">
    <text evidence="3 16 17">Pyrimidine metabolism; CTP biosynthesis via salvage pathway; CTP from cytidine: step 1/3.</text>
</comment>
<evidence type="ECO:0000256" key="2">
    <source>
        <dbReference type="ARBA" id="ARBA00004690"/>
    </source>
</evidence>
<evidence type="ECO:0000256" key="16">
    <source>
        <dbReference type="HAMAP-Rule" id="MF_00551"/>
    </source>
</evidence>
<dbReference type="EC" id="2.7.1.48" evidence="5 16"/>
<dbReference type="GO" id="GO:0044206">
    <property type="term" value="P:UMP salvage"/>
    <property type="evidence" value="ECO:0007669"/>
    <property type="project" value="UniProtKB-UniRule"/>
</dbReference>
<comment type="pathway">
    <text evidence="2 16 17">Pyrimidine metabolism; UMP biosynthesis via salvage pathway; UMP from uridine: step 1/1.</text>
</comment>
<dbReference type="GO" id="GO:0005524">
    <property type="term" value="F:ATP binding"/>
    <property type="evidence" value="ECO:0007669"/>
    <property type="project" value="UniProtKB-UniRule"/>
</dbReference>
<evidence type="ECO:0000256" key="17">
    <source>
        <dbReference type="RuleBase" id="RU003825"/>
    </source>
</evidence>
<dbReference type="HAMAP" id="MF_00551">
    <property type="entry name" value="Uridine_kinase"/>
    <property type="match status" value="1"/>
</dbReference>
<proteinExistence type="inferred from homology"/>
<dbReference type="SUPFAM" id="SSF52540">
    <property type="entry name" value="P-loop containing nucleoside triphosphate hydrolases"/>
    <property type="match status" value="1"/>
</dbReference>
<dbReference type="NCBIfam" id="TIGR00235">
    <property type="entry name" value="udk"/>
    <property type="match status" value="1"/>
</dbReference>
<dbReference type="GO" id="GO:0044211">
    <property type="term" value="P:CTP salvage"/>
    <property type="evidence" value="ECO:0007669"/>
    <property type="project" value="UniProtKB-UniRule"/>
</dbReference>
<keyword evidence="10 16" id="KW-0418">Kinase</keyword>
<keyword evidence="23" id="KW-1185">Reference proteome</keyword>
<evidence type="ECO:0000256" key="6">
    <source>
        <dbReference type="ARBA" id="ARBA00021478"/>
    </source>
</evidence>
<accession>A0A0B4RZW9</accession>
<dbReference type="CDD" id="cd02023">
    <property type="entry name" value="UMPK"/>
    <property type="match status" value="1"/>
</dbReference>
<gene>
    <name evidence="16 20" type="primary">udk</name>
    <name evidence="20" type="ORF">HXM94_03395</name>
    <name evidence="22" type="ORF">NM222_07125</name>
    <name evidence="21" type="ORF">NND69_06710</name>
    <name evidence="19" type="ORF">NW74_01135</name>
</gene>
<evidence type="ECO:0000256" key="4">
    <source>
        <dbReference type="ARBA" id="ARBA00005408"/>
    </source>
</evidence>
<evidence type="ECO:0000256" key="13">
    <source>
        <dbReference type="ARBA" id="ARBA00031452"/>
    </source>
</evidence>
<comment type="catalytic activity">
    <reaction evidence="15 16 17">
        <text>uridine + ATP = UMP + ADP + H(+)</text>
        <dbReference type="Rhea" id="RHEA:16825"/>
        <dbReference type="ChEBI" id="CHEBI:15378"/>
        <dbReference type="ChEBI" id="CHEBI:16704"/>
        <dbReference type="ChEBI" id="CHEBI:30616"/>
        <dbReference type="ChEBI" id="CHEBI:57865"/>
        <dbReference type="ChEBI" id="CHEBI:456216"/>
        <dbReference type="EC" id="2.7.1.48"/>
    </reaction>
</comment>
<dbReference type="UniPathway" id="UPA00579">
    <property type="reaction ID" value="UER00640"/>
</dbReference>
<evidence type="ECO:0000313" key="20">
    <source>
        <dbReference type="EMBL" id="MBF1306823.1"/>
    </source>
</evidence>
<evidence type="ECO:0000259" key="18">
    <source>
        <dbReference type="Pfam" id="PF00485"/>
    </source>
</evidence>
<evidence type="ECO:0000313" key="23">
    <source>
        <dbReference type="Proteomes" id="UP000031386"/>
    </source>
</evidence>
<dbReference type="EMBL" id="CP101412">
    <property type="protein sequence ID" value="WBB30715.1"/>
    <property type="molecule type" value="Genomic_DNA"/>
</dbReference>
<evidence type="ECO:0000313" key="21">
    <source>
        <dbReference type="EMBL" id="MCZ7408036.1"/>
    </source>
</evidence>
<evidence type="ECO:0000313" key="22">
    <source>
        <dbReference type="EMBL" id="WBB30715.1"/>
    </source>
</evidence>
<comment type="catalytic activity">
    <reaction evidence="14 17">
        <text>cytidine + ATP = CMP + ADP + H(+)</text>
        <dbReference type="Rhea" id="RHEA:24674"/>
        <dbReference type="ChEBI" id="CHEBI:15378"/>
        <dbReference type="ChEBI" id="CHEBI:17562"/>
        <dbReference type="ChEBI" id="CHEBI:30616"/>
        <dbReference type="ChEBI" id="CHEBI:60377"/>
        <dbReference type="ChEBI" id="CHEBI:456216"/>
        <dbReference type="EC" id="2.7.1.48"/>
    </reaction>
</comment>
<feature type="domain" description="Phosphoribulokinase/uridine kinase" evidence="18">
    <location>
        <begin position="8"/>
        <end position="190"/>
    </location>
</feature>
<reference evidence="21" key="3">
    <citation type="submission" date="2022-07" db="EMBL/GenBank/DDBJ databases">
        <title>Parvimonas micra travels from the subgingival sulcus of the human oral cavity to the colorectal adenocarcinoma.</title>
        <authorList>
            <person name="Conde-Perez K."/>
            <person name="Buetas E."/>
            <person name="Aja-Macaya P."/>
            <person name="Martin-De Arribas E."/>
            <person name="Iglesias-Corras I."/>
            <person name="Trigo-Tasende N."/>
            <person name="Nasser-Ali M."/>
            <person name="Estevez L.S."/>
            <person name="Rumbo-Feal S."/>
            <person name="Otero-Alen B."/>
            <person name="Noguera J.F."/>
            <person name="Concha A."/>
            <person name="Pardinas-Lopez S."/>
            <person name="Carda-Dieguez M."/>
            <person name="Gomez-Randulfe I."/>
            <person name="Martinez-Lago N."/>
            <person name="Ladra S."/>
            <person name="Aparicio L.A."/>
            <person name="Bou G."/>
            <person name="Mira A."/>
            <person name="Vallejo J.A."/>
            <person name="Poza M."/>
        </authorList>
    </citation>
    <scope>NUCLEOTIDE SEQUENCE</scope>
    <source>
        <strain evidence="22">PM102KC-G-1</strain>
        <strain evidence="21">PM79KC-AC-4</strain>
    </source>
</reference>
<dbReference type="Proteomes" id="UP000758611">
    <property type="component" value="Unassembled WGS sequence"/>
</dbReference>
<keyword evidence="11 16" id="KW-0067">ATP-binding</keyword>
<dbReference type="Proteomes" id="UP000031386">
    <property type="component" value="Chromosome"/>
</dbReference>
<dbReference type="Proteomes" id="UP001210690">
    <property type="component" value="Chromosome"/>
</dbReference>
<dbReference type="Pfam" id="PF00485">
    <property type="entry name" value="PRK"/>
    <property type="match status" value="1"/>
</dbReference>
<dbReference type="PRINTS" id="PR00988">
    <property type="entry name" value="URIDINKINASE"/>
</dbReference>
<reference evidence="19 23" key="1">
    <citation type="submission" date="2014-10" db="EMBL/GenBank/DDBJ databases">
        <title>Complete genome sequence of Parvimonas micra KCOM 1535 (= ChDC B708).</title>
        <authorList>
            <person name="Kook J.-K."/>
            <person name="Park S.-N."/>
            <person name="Lim Y.K."/>
            <person name="Roh H."/>
        </authorList>
    </citation>
    <scope>NUCLEOTIDE SEQUENCE [LARGE SCALE GENOMIC DNA]</scope>
    <source>
        <strain evidence="19">KCOM 1535</strain>
        <strain evidence="23">KCOM 1535 / ChDC B708</strain>
    </source>
</reference>
<dbReference type="InterPro" id="IPR027417">
    <property type="entry name" value="P-loop_NTPase"/>
</dbReference>